<organism evidence="4 5">
    <name type="scientific">Nocardia arthritidis</name>
    <dbReference type="NCBI Taxonomy" id="228602"/>
    <lineage>
        <taxon>Bacteria</taxon>
        <taxon>Bacillati</taxon>
        <taxon>Actinomycetota</taxon>
        <taxon>Actinomycetes</taxon>
        <taxon>Mycobacteriales</taxon>
        <taxon>Nocardiaceae</taxon>
        <taxon>Nocardia</taxon>
    </lineage>
</organism>
<gene>
    <name evidence="4" type="ORF">F5544_18815</name>
</gene>
<dbReference type="Pfam" id="PF13115">
    <property type="entry name" value="YtkA"/>
    <property type="match status" value="1"/>
</dbReference>
<feature type="transmembrane region" description="Helical" evidence="2">
    <location>
        <begin position="335"/>
        <end position="355"/>
    </location>
</feature>
<dbReference type="AlphaFoldDB" id="A0A6G9YU93"/>
<evidence type="ECO:0000256" key="1">
    <source>
        <dbReference type="SAM" id="MobiDB-lite"/>
    </source>
</evidence>
<dbReference type="KEGG" id="nah:F5544_18815"/>
<keyword evidence="2" id="KW-1133">Transmembrane helix</keyword>
<feature type="region of interest" description="Disordered" evidence="1">
    <location>
        <begin position="1"/>
        <end position="43"/>
    </location>
</feature>
<dbReference type="InterPro" id="IPR032693">
    <property type="entry name" value="YtkA-like_dom"/>
</dbReference>
<evidence type="ECO:0000313" key="4">
    <source>
        <dbReference type="EMBL" id="QIS16905.1"/>
    </source>
</evidence>
<protein>
    <recommendedName>
        <fullName evidence="3">YtkA-like domain-containing protein</fullName>
    </recommendedName>
</protein>
<sequence length="466" mass="50411">MGAAPGCRAGRRHRGGGDRGGALGDFPAAAAARSATGSDGRQCHRPVCEVAAADRELLQAAGESDRRTTNFTGRRGADDRIVRCRDRLSGGRSDRARQRADASVADLAVGPPFARTSDPDRARCVRGGAARTGTGPLRGGRRTVPPRRRRTAGPRRGRTGYRRRRRRPGDESRGRGAAFARRCTGRCRGDRRGGGRAGHHHRDLRRPRRAATVARHDRAHDRRGSARHRRTRGRGSRTSAIAGTRPFDERRFRFDDLQHRTGERRQPARRDRRESRSGRAVHLPVPAAGPVPGVGPGRARLPGADGADHRRYSRVNRKWGYTMTIRQPPVRRRSAVLVVVAALILAVAALVWSLWPSSGGPTVLTSASAQHTVVLTAADLRVGTTAFDLEISDAHGAPATLDQVRVEPVMAMMGHAIGAVTAKPVGPGRFRADGIELTMAGQWQITVTLVDRSGIDRVIVPVTVGN</sequence>
<evidence type="ECO:0000256" key="2">
    <source>
        <dbReference type="SAM" id="Phobius"/>
    </source>
</evidence>
<proteinExistence type="predicted"/>
<feature type="compositionally biased region" description="Low complexity" evidence="1">
    <location>
        <begin position="125"/>
        <end position="135"/>
    </location>
</feature>
<keyword evidence="5" id="KW-1185">Reference proteome</keyword>
<keyword evidence="2" id="KW-0472">Membrane</keyword>
<feature type="domain" description="YtkA-like" evidence="3">
    <location>
        <begin position="371"/>
        <end position="447"/>
    </location>
</feature>
<name>A0A6G9YU93_9NOCA</name>
<feature type="compositionally biased region" description="Basic residues" evidence="1">
    <location>
        <begin position="197"/>
        <end position="209"/>
    </location>
</feature>
<dbReference type="Proteomes" id="UP000503540">
    <property type="component" value="Chromosome"/>
</dbReference>
<feature type="compositionally biased region" description="Basic and acidic residues" evidence="1">
    <location>
        <begin position="246"/>
        <end position="277"/>
    </location>
</feature>
<evidence type="ECO:0000259" key="3">
    <source>
        <dbReference type="Pfam" id="PF13115"/>
    </source>
</evidence>
<dbReference type="EMBL" id="CP046172">
    <property type="protein sequence ID" value="QIS16905.1"/>
    <property type="molecule type" value="Genomic_DNA"/>
</dbReference>
<feature type="region of interest" description="Disordered" evidence="1">
    <location>
        <begin position="110"/>
        <end position="308"/>
    </location>
</feature>
<feature type="compositionally biased region" description="Basic residues" evidence="1">
    <location>
        <begin position="139"/>
        <end position="167"/>
    </location>
</feature>
<feature type="compositionally biased region" description="Basic residues" evidence="1">
    <location>
        <begin position="225"/>
        <end position="235"/>
    </location>
</feature>
<evidence type="ECO:0000313" key="5">
    <source>
        <dbReference type="Proteomes" id="UP000503540"/>
    </source>
</evidence>
<reference evidence="4 5" key="1">
    <citation type="journal article" date="2019" name="ACS Chem. Biol.">
        <title>Identification and Mobilization of a Cryptic Antibiotic Biosynthesis Gene Locus from a Human-Pathogenic Nocardia Isolate.</title>
        <authorList>
            <person name="Herisse M."/>
            <person name="Ishida K."/>
            <person name="Porter J.L."/>
            <person name="Howden B."/>
            <person name="Hertweck C."/>
            <person name="Stinear T.P."/>
            <person name="Pidot S.J."/>
        </authorList>
    </citation>
    <scope>NUCLEOTIDE SEQUENCE [LARGE SCALE GENOMIC DNA]</scope>
    <source>
        <strain evidence="4 5">AUSMDU00012717</strain>
    </source>
</reference>
<feature type="compositionally biased region" description="Low complexity" evidence="1">
    <location>
        <begin position="278"/>
        <end position="304"/>
    </location>
</feature>
<keyword evidence="2" id="KW-0812">Transmembrane</keyword>
<feature type="compositionally biased region" description="Basic and acidic residues" evidence="1">
    <location>
        <begin position="214"/>
        <end position="224"/>
    </location>
</feature>
<accession>A0A6G9YU93</accession>